<name>A0ABP4LW35_9ACTN</name>
<keyword evidence="3" id="KW-1185">Reference proteome</keyword>
<comment type="caution">
    <text evidence="2">The sequence shown here is derived from an EMBL/GenBank/DDBJ whole genome shotgun (WGS) entry which is preliminary data.</text>
</comment>
<evidence type="ECO:0000313" key="2">
    <source>
        <dbReference type="EMBL" id="GAA1531197.1"/>
    </source>
</evidence>
<dbReference type="Gene3D" id="3.40.50.1820">
    <property type="entry name" value="alpha/beta hydrolase"/>
    <property type="match status" value="1"/>
</dbReference>
<dbReference type="GO" id="GO:0016787">
    <property type="term" value="F:hydrolase activity"/>
    <property type="evidence" value="ECO:0007669"/>
    <property type="project" value="UniProtKB-KW"/>
</dbReference>
<dbReference type="Proteomes" id="UP001501470">
    <property type="component" value="Unassembled WGS sequence"/>
</dbReference>
<dbReference type="InterPro" id="IPR000073">
    <property type="entry name" value="AB_hydrolase_1"/>
</dbReference>
<evidence type="ECO:0000313" key="3">
    <source>
        <dbReference type="Proteomes" id="UP001501470"/>
    </source>
</evidence>
<organism evidence="2 3">
    <name type="scientific">Dactylosporangium maewongense</name>
    <dbReference type="NCBI Taxonomy" id="634393"/>
    <lineage>
        <taxon>Bacteria</taxon>
        <taxon>Bacillati</taxon>
        <taxon>Actinomycetota</taxon>
        <taxon>Actinomycetes</taxon>
        <taxon>Micromonosporales</taxon>
        <taxon>Micromonosporaceae</taxon>
        <taxon>Dactylosporangium</taxon>
    </lineage>
</organism>
<dbReference type="PANTHER" id="PTHR46438">
    <property type="entry name" value="ALPHA/BETA-HYDROLASES SUPERFAMILY PROTEIN"/>
    <property type="match status" value="1"/>
</dbReference>
<gene>
    <name evidence="2" type="ORF">GCM10009827_056140</name>
</gene>
<sequence>MPAVDIPQGRIEYRVTGPEDSALPPVVLVHGLLVNAELWTRTADALAARGIRSYAPDLPLGSHRVPWPPGTDLTPRGIAALLGDFIAALDLTGVTLVGNDTGGAICQFLIDAGHERIGRLVLTNCDAFDQFPPAPIGLLVKAGRRPARLRMLAASVRAKALRHSIAGYGGLARDPLDAALTARWVAPLRADAAIRRDTAAFLRGISPAELLDVSTRLHTFTKPVRLVWGDADLFFKLSLARRLRDAFPDADLVEVAGGRTFLPLDEPDRVAAEIALAA</sequence>
<dbReference type="RefSeq" id="WP_344505150.1">
    <property type="nucleotide sequence ID" value="NZ_BAAAQD010000011.1"/>
</dbReference>
<evidence type="ECO:0000259" key="1">
    <source>
        <dbReference type="Pfam" id="PF00561"/>
    </source>
</evidence>
<proteinExistence type="predicted"/>
<dbReference type="SUPFAM" id="SSF53474">
    <property type="entry name" value="alpha/beta-Hydrolases"/>
    <property type="match status" value="1"/>
</dbReference>
<dbReference type="EMBL" id="BAAAQD010000011">
    <property type="protein sequence ID" value="GAA1531197.1"/>
    <property type="molecule type" value="Genomic_DNA"/>
</dbReference>
<dbReference type="InterPro" id="IPR029058">
    <property type="entry name" value="AB_hydrolase_fold"/>
</dbReference>
<dbReference type="Pfam" id="PF00561">
    <property type="entry name" value="Abhydrolase_1"/>
    <property type="match status" value="1"/>
</dbReference>
<feature type="domain" description="AB hydrolase-1" evidence="1">
    <location>
        <begin position="24"/>
        <end position="266"/>
    </location>
</feature>
<protein>
    <submittedName>
        <fullName evidence="2">Alpha/beta hydrolase</fullName>
    </submittedName>
</protein>
<reference evidence="3" key="1">
    <citation type="journal article" date="2019" name="Int. J. Syst. Evol. Microbiol.">
        <title>The Global Catalogue of Microorganisms (GCM) 10K type strain sequencing project: providing services to taxonomists for standard genome sequencing and annotation.</title>
        <authorList>
            <consortium name="The Broad Institute Genomics Platform"/>
            <consortium name="The Broad Institute Genome Sequencing Center for Infectious Disease"/>
            <person name="Wu L."/>
            <person name="Ma J."/>
        </authorList>
    </citation>
    <scope>NUCLEOTIDE SEQUENCE [LARGE SCALE GENOMIC DNA]</scope>
    <source>
        <strain evidence="3">JCM 15933</strain>
    </source>
</reference>
<dbReference type="PANTHER" id="PTHR46438:SF11">
    <property type="entry name" value="LIPASE-RELATED"/>
    <property type="match status" value="1"/>
</dbReference>
<keyword evidence="2" id="KW-0378">Hydrolase</keyword>
<accession>A0ABP4LW35</accession>